<dbReference type="PROSITE" id="PS50109">
    <property type="entry name" value="HIS_KIN"/>
    <property type="match status" value="1"/>
</dbReference>
<evidence type="ECO:0000256" key="1">
    <source>
        <dbReference type="ARBA" id="ARBA00000085"/>
    </source>
</evidence>
<keyword evidence="7" id="KW-0175">Coiled coil</keyword>
<evidence type="ECO:0000313" key="10">
    <source>
        <dbReference type="EMBL" id="TWR27126.1"/>
    </source>
</evidence>
<dbReference type="SUPFAM" id="SSF55785">
    <property type="entry name" value="PYP-like sensor domain (PAS domain)"/>
    <property type="match status" value="4"/>
</dbReference>
<dbReference type="InterPro" id="IPR036097">
    <property type="entry name" value="HisK_dim/P_sf"/>
</dbReference>
<dbReference type="Pfam" id="PF08447">
    <property type="entry name" value="PAS_3"/>
    <property type="match status" value="1"/>
</dbReference>
<dbReference type="SMART" id="SM00091">
    <property type="entry name" value="PAS"/>
    <property type="match status" value="3"/>
</dbReference>
<feature type="domain" description="PAC" evidence="9">
    <location>
        <begin position="530"/>
        <end position="583"/>
    </location>
</feature>
<dbReference type="EMBL" id="VOEI01000002">
    <property type="protein sequence ID" value="TWR27126.1"/>
    <property type="molecule type" value="Genomic_DNA"/>
</dbReference>
<dbReference type="PANTHER" id="PTHR43711:SF1">
    <property type="entry name" value="HISTIDINE KINASE 1"/>
    <property type="match status" value="1"/>
</dbReference>
<dbReference type="SUPFAM" id="SSF55874">
    <property type="entry name" value="ATPase domain of HSP90 chaperone/DNA topoisomerase II/histidine kinase"/>
    <property type="match status" value="1"/>
</dbReference>
<dbReference type="InterPro" id="IPR013655">
    <property type="entry name" value="PAS_fold_3"/>
</dbReference>
<evidence type="ECO:0000256" key="4">
    <source>
        <dbReference type="ARBA" id="ARBA00022679"/>
    </source>
</evidence>
<dbReference type="Pfam" id="PF08448">
    <property type="entry name" value="PAS_4"/>
    <property type="match status" value="3"/>
</dbReference>
<dbReference type="Gene3D" id="1.10.287.130">
    <property type="match status" value="1"/>
</dbReference>
<dbReference type="PANTHER" id="PTHR43711">
    <property type="entry name" value="TWO-COMPONENT HISTIDINE KINASE"/>
    <property type="match status" value="1"/>
</dbReference>
<dbReference type="InterPro" id="IPR036890">
    <property type="entry name" value="HATPase_C_sf"/>
</dbReference>
<dbReference type="InterPro" id="IPR004358">
    <property type="entry name" value="Sig_transdc_His_kin-like_C"/>
</dbReference>
<dbReference type="AlphaFoldDB" id="A0A563U703"/>
<comment type="catalytic activity">
    <reaction evidence="1">
        <text>ATP + protein L-histidine = ADP + protein N-phospho-L-histidine.</text>
        <dbReference type="EC" id="2.7.13.3"/>
    </reaction>
</comment>
<feature type="domain" description="PAC" evidence="9">
    <location>
        <begin position="402"/>
        <end position="455"/>
    </location>
</feature>
<proteinExistence type="predicted"/>
<dbReference type="SMART" id="SM00387">
    <property type="entry name" value="HATPase_c"/>
    <property type="match status" value="1"/>
</dbReference>
<evidence type="ECO:0000256" key="5">
    <source>
        <dbReference type="ARBA" id="ARBA00022777"/>
    </source>
</evidence>
<dbReference type="Proteomes" id="UP000318010">
    <property type="component" value="Unassembled WGS sequence"/>
</dbReference>
<accession>A0A563U703</accession>
<protein>
    <recommendedName>
        <fullName evidence="2">histidine kinase</fullName>
        <ecNumber evidence="2">2.7.13.3</ecNumber>
    </recommendedName>
</protein>
<dbReference type="OrthoDB" id="9813151at2"/>
<dbReference type="CDD" id="cd00075">
    <property type="entry name" value="HATPase"/>
    <property type="match status" value="1"/>
</dbReference>
<dbReference type="SMART" id="SM00388">
    <property type="entry name" value="HisKA"/>
    <property type="match status" value="1"/>
</dbReference>
<dbReference type="PRINTS" id="PR00344">
    <property type="entry name" value="BCTRLSENSOR"/>
</dbReference>
<reference evidence="10 11" key="1">
    <citation type="submission" date="2019-07" db="EMBL/GenBank/DDBJ databases">
        <authorList>
            <person name="Kim J."/>
        </authorList>
    </citation>
    <scope>NUCLEOTIDE SEQUENCE [LARGE SCALE GENOMIC DNA]</scope>
    <source>
        <strain evidence="10 11">MJ1a</strain>
    </source>
</reference>
<name>A0A563U703_9SPHI</name>
<evidence type="ECO:0000313" key="11">
    <source>
        <dbReference type="Proteomes" id="UP000318010"/>
    </source>
</evidence>
<dbReference type="InterPro" id="IPR003594">
    <property type="entry name" value="HATPase_dom"/>
</dbReference>
<dbReference type="InterPro" id="IPR013656">
    <property type="entry name" value="PAS_4"/>
</dbReference>
<dbReference type="InterPro" id="IPR050736">
    <property type="entry name" value="Sensor_HK_Regulatory"/>
</dbReference>
<keyword evidence="11" id="KW-1185">Reference proteome</keyword>
<dbReference type="SUPFAM" id="SSF47384">
    <property type="entry name" value="Homodimeric domain of signal transducing histidine kinase"/>
    <property type="match status" value="1"/>
</dbReference>
<gene>
    <name evidence="10" type="ORF">FPZ42_08820</name>
</gene>
<dbReference type="Gene3D" id="3.30.565.10">
    <property type="entry name" value="Histidine kinase-like ATPase, C-terminal domain"/>
    <property type="match status" value="1"/>
</dbReference>
<dbReference type="SMART" id="SM00086">
    <property type="entry name" value="PAC"/>
    <property type="match status" value="3"/>
</dbReference>
<dbReference type="InterPro" id="IPR035965">
    <property type="entry name" value="PAS-like_dom_sf"/>
</dbReference>
<keyword evidence="5" id="KW-0418">Kinase</keyword>
<dbReference type="GO" id="GO:0000155">
    <property type="term" value="F:phosphorelay sensor kinase activity"/>
    <property type="evidence" value="ECO:0007669"/>
    <property type="project" value="InterPro"/>
</dbReference>
<dbReference type="Gene3D" id="2.10.70.100">
    <property type="match status" value="1"/>
</dbReference>
<organism evidence="10 11">
    <name type="scientific">Mucilaginibacter achroorhodeus</name>
    <dbReference type="NCBI Taxonomy" id="2599294"/>
    <lineage>
        <taxon>Bacteria</taxon>
        <taxon>Pseudomonadati</taxon>
        <taxon>Bacteroidota</taxon>
        <taxon>Sphingobacteriia</taxon>
        <taxon>Sphingobacteriales</taxon>
        <taxon>Sphingobacteriaceae</taxon>
        <taxon>Mucilaginibacter</taxon>
    </lineage>
</organism>
<keyword evidence="3" id="KW-0597">Phosphoprotein</keyword>
<dbReference type="InterPro" id="IPR003661">
    <property type="entry name" value="HisK_dim/P_dom"/>
</dbReference>
<dbReference type="CDD" id="cd00082">
    <property type="entry name" value="HisKA"/>
    <property type="match status" value="1"/>
</dbReference>
<evidence type="ECO:0000256" key="7">
    <source>
        <dbReference type="SAM" id="Coils"/>
    </source>
</evidence>
<dbReference type="Pfam" id="PF02518">
    <property type="entry name" value="HATPase_c"/>
    <property type="match status" value="1"/>
</dbReference>
<evidence type="ECO:0000256" key="6">
    <source>
        <dbReference type="ARBA" id="ARBA00023012"/>
    </source>
</evidence>
<feature type="domain" description="Histidine kinase" evidence="8">
    <location>
        <begin position="587"/>
        <end position="800"/>
    </location>
</feature>
<evidence type="ECO:0000259" key="8">
    <source>
        <dbReference type="PROSITE" id="PS50109"/>
    </source>
</evidence>
<comment type="caution">
    <text evidence="10">The sequence shown here is derived from an EMBL/GenBank/DDBJ whole genome shotgun (WGS) entry which is preliminary data.</text>
</comment>
<dbReference type="Gene3D" id="3.30.450.20">
    <property type="entry name" value="PAS domain"/>
    <property type="match status" value="4"/>
</dbReference>
<evidence type="ECO:0000259" key="9">
    <source>
        <dbReference type="PROSITE" id="PS50113"/>
    </source>
</evidence>
<evidence type="ECO:0000256" key="2">
    <source>
        <dbReference type="ARBA" id="ARBA00012438"/>
    </source>
</evidence>
<dbReference type="InterPro" id="IPR005467">
    <property type="entry name" value="His_kinase_dom"/>
</dbReference>
<dbReference type="CDD" id="cd00130">
    <property type="entry name" value="PAS"/>
    <property type="match status" value="1"/>
</dbReference>
<dbReference type="InterPro" id="IPR000014">
    <property type="entry name" value="PAS"/>
</dbReference>
<sequence length="800" mass="89516">MDTDTTRLSSEELLEIISLANKAIAVYTGKDIIIETATDAMLRFWDVGREVIGKPLEEAVPILKDQEFINILRNVWRTGQTYMGEETPAFLTRDGKLQQFYYDFEYRAVLNPDGSTRCILHTAKDVTEQVLAHQRESNLQTELKAINEELISTNEELAAANEELAASNEEMAASNEELLSTNEELNEANYNLGESESRFRNMITQAPVAIAMFTGANLVIEAANERVLNIWGRTDDIIGMPIADALPELQGQDFLQLLNDTFNTGKEYYGSEAVTNTMHDGQLYHGYYDFIYHPLKNSDGVVYAILMIATEVTEQVNSRKRLQESKNRLASMVMTAPVAMTVLKGRDLVVELANQHMFEIWGRTPGQVINKKLLDVFPELIGQPFPDMLKGVFDTGKKFALPEISVDVSTAMGMVNYIVDFSYDPLFDMEGNVEAIMATVMDITERVSSRRELQQARDTLKLAIESADIGTWSADLETGKLTFSDQALRLQSIPVDANITLDESYRLILPEYVIPVQDSIQRSIDTHESFEVEYRITPMDGSSPRWLRSTGQAYYNDSGKALSIAGTMLDITESKAHDQQKDDFISIASHELKTPVTSLKAALQLLDRMKDNPSPGMMARLIEQSNRSMDKISSLIEDLLNLSRMNEGQLQLSKTTFDIVKLIDDCCSHVRATGKHVILQTGENYLEVFADEHRIDQVVVNLVNNAVKYAPNSKEITLNVDKTDGRVKVSVVDNGPGIPADKQARLFDRYYQTDPSGYNNSGLGLGLFISAEIIKKHHGQIGVNSSLGKGSTFWFTLPIK</sequence>
<dbReference type="RefSeq" id="WP_146270441.1">
    <property type="nucleotide sequence ID" value="NZ_VOEI01000002.1"/>
</dbReference>
<dbReference type="InterPro" id="IPR001610">
    <property type="entry name" value="PAC"/>
</dbReference>
<feature type="coiled-coil region" evidence="7">
    <location>
        <begin position="136"/>
        <end position="188"/>
    </location>
</feature>
<dbReference type="NCBIfam" id="TIGR00229">
    <property type="entry name" value="sensory_box"/>
    <property type="match status" value="2"/>
</dbReference>
<keyword evidence="4" id="KW-0808">Transferase</keyword>
<dbReference type="FunFam" id="3.30.565.10:FF:000006">
    <property type="entry name" value="Sensor histidine kinase WalK"/>
    <property type="match status" value="1"/>
</dbReference>
<evidence type="ECO:0000256" key="3">
    <source>
        <dbReference type="ARBA" id="ARBA00022553"/>
    </source>
</evidence>
<dbReference type="InterPro" id="IPR000700">
    <property type="entry name" value="PAS-assoc_C"/>
</dbReference>
<dbReference type="EC" id="2.7.13.3" evidence="2"/>
<dbReference type="Pfam" id="PF00512">
    <property type="entry name" value="HisKA"/>
    <property type="match status" value="1"/>
</dbReference>
<keyword evidence="6" id="KW-0902">Two-component regulatory system</keyword>
<dbReference type="PROSITE" id="PS50113">
    <property type="entry name" value="PAC"/>
    <property type="match status" value="2"/>
</dbReference>